<name>A0A0R3PLE2_ANGCS</name>
<evidence type="ECO:0000313" key="2">
    <source>
        <dbReference type="Proteomes" id="UP000267027"/>
    </source>
</evidence>
<dbReference type="EMBL" id="UYYA01003879">
    <property type="protein sequence ID" value="VDM57149.1"/>
    <property type="molecule type" value="Genomic_DNA"/>
</dbReference>
<dbReference type="Proteomes" id="UP000267027">
    <property type="component" value="Unassembled WGS sequence"/>
</dbReference>
<dbReference type="WBParaSite" id="ACOC_0000556301-mRNA-1">
    <property type="protein sequence ID" value="ACOC_0000556301-mRNA-1"/>
    <property type="gene ID" value="ACOC_0000556301"/>
</dbReference>
<gene>
    <name evidence="1" type="ORF">ACOC_LOCUS5564</name>
</gene>
<reference evidence="3" key="1">
    <citation type="submission" date="2017-02" db="UniProtKB">
        <authorList>
            <consortium name="WormBaseParasite"/>
        </authorList>
    </citation>
    <scope>IDENTIFICATION</scope>
</reference>
<evidence type="ECO:0000313" key="3">
    <source>
        <dbReference type="WBParaSite" id="ACOC_0000556301-mRNA-1"/>
    </source>
</evidence>
<evidence type="ECO:0000313" key="1">
    <source>
        <dbReference type="EMBL" id="VDM57149.1"/>
    </source>
</evidence>
<dbReference type="AlphaFoldDB" id="A0A0R3PLE2"/>
<organism evidence="3">
    <name type="scientific">Angiostrongylus costaricensis</name>
    <name type="common">Nematode worm</name>
    <dbReference type="NCBI Taxonomy" id="334426"/>
    <lineage>
        <taxon>Eukaryota</taxon>
        <taxon>Metazoa</taxon>
        <taxon>Ecdysozoa</taxon>
        <taxon>Nematoda</taxon>
        <taxon>Chromadorea</taxon>
        <taxon>Rhabditida</taxon>
        <taxon>Rhabditina</taxon>
        <taxon>Rhabditomorpha</taxon>
        <taxon>Strongyloidea</taxon>
        <taxon>Metastrongylidae</taxon>
        <taxon>Angiostrongylus</taxon>
    </lineage>
</organism>
<proteinExistence type="predicted"/>
<protein>
    <submittedName>
        <fullName evidence="1 3">Uncharacterized protein</fullName>
    </submittedName>
</protein>
<accession>A0A0R3PLE2</accession>
<keyword evidence="2" id="KW-1185">Reference proteome</keyword>
<sequence length="76" mass="8827">MRTLEVQNAERTAEHYQYSKSLNEQFDFSCVQIRPLNSSLVKLLKFLVLGFVFSLKPSKCEFIESFHDSDSVSLSY</sequence>
<reference evidence="1 2" key="2">
    <citation type="submission" date="2018-11" db="EMBL/GenBank/DDBJ databases">
        <authorList>
            <consortium name="Pathogen Informatics"/>
        </authorList>
    </citation>
    <scope>NUCLEOTIDE SEQUENCE [LARGE SCALE GENOMIC DNA]</scope>
    <source>
        <strain evidence="1 2">Costa Rica</strain>
    </source>
</reference>